<feature type="compositionally biased region" description="Basic and acidic residues" evidence="1">
    <location>
        <begin position="39"/>
        <end position="49"/>
    </location>
</feature>
<protein>
    <recommendedName>
        <fullName evidence="5">Lipoprotein</fullName>
    </recommendedName>
</protein>
<evidence type="ECO:0000313" key="3">
    <source>
        <dbReference type="EMBL" id="MDX2915330.1"/>
    </source>
</evidence>
<reference evidence="3 4" key="1">
    <citation type="journal article" date="2023" name="Microb. Genom.">
        <title>Mesoterricola silvestris gen. nov., sp. nov., Mesoterricola sediminis sp. nov., Geothrix oryzae sp. nov., Geothrix edaphica sp. nov., Geothrix rubra sp. nov., and Geothrix limicola sp. nov., six novel members of Acidobacteriota isolated from soils.</title>
        <authorList>
            <person name="Weisberg A.J."/>
            <person name="Pearce E."/>
            <person name="Kramer C.G."/>
            <person name="Chang J.H."/>
            <person name="Clarke C.R."/>
        </authorList>
    </citation>
    <scope>NUCLEOTIDE SEQUENCE [LARGE SCALE GENOMIC DNA]</scope>
    <source>
        <strain evidence="3 4">NRRL_B-2795</strain>
    </source>
</reference>
<proteinExistence type="predicted"/>
<evidence type="ECO:0000256" key="1">
    <source>
        <dbReference type="SAM" id="MobiDB-lite"/>
    </source>
</evidence>
<evidence type="ECO:0000313" key="4">
    <source>
        <dbReference type="Proteomes" id="UP001271723"/>
    </source>
</evidence>
<name>A0ABU4LJA9_9ACTN</name>
<dbReference type="EMBL" id="JARAVY010000028">
    <property type="protein sequence ID" value="MDX2915330.1"/>
    <property type="molecule type" value="Genomic_DNA"/>
</dbReference>
<evidence type="ECO:0000256" key="2">
    <source>
        <dbReference type="SAM" id="SignalP"/>
    </source>
</evidence>
<keyword evidence="2" id="KW-0732">Signal</keyword>
<feature type="region of interest" description="Disordered" evidence="1">
    <location>
        <begin position="34"/>
        <end position="53"/>
    </location>
</feature>
<organism evidence="3 4">
    <name type="scientific">Streptomyces griseiscabiei</name>
    <dbReference type="NCBI Taxonomy" id="2993540"/>
    <lineage>
        <taxon>Bacteria</taxon>
        <taxon>Bacillati</taxon>
        <taxon>Actinomycetota</taxon>
        <taxon>Actinomycetes</taxon>
        <taxon>Kitasatosporales</taxon>
        <taxon>Streptomycetaceae</taxon>
        <taxon>Streptomyces</taxon>
    </lineage>
</organism>
<evidence type="ECO:0008006" key="5">
    <source>
        <dbReference type="Google" id="ProtNLM"/>
    </source>
</evidence>
<accession>A0ABU4LJA9</accession>
<feature type="chain" id="PRO_5045096801" description="Lipoprotein" evidence="2">
    <location>
        <begin position="31"/>
        <end position="176"/>
    </location>
</feature>
<sequence length="176" mass="18287">MSRASRTTRSSRPTAAALTLLSAAALLSLAACSSSGDAGADREPVRAAERSPAQAKAIAEAQEGGTPRELAEQALDPLTDRVVLRQNRTRNGAHLEFDKARQGEGKALTVVVSCEGEGTIDVALRPLGASFPMDCLEGEVSSIQNVFAVDEAARAGTVSVTGPSSVQWSLAIGRDR</sequence>
<keyword evidence="4" id="KW-1185">Reference proteome</keyword>
<dbReference type="RefSeq" id="WP_086755672.1">
    <property type="nucleotide sequence ID" value="NZ_JAGJBZ010000004.1"/>
</dbReference>
<dbReference type="Proteomes" id="UP001271723">
    <property type="component" value="Unassembled WGS sequence"/>
</dbReference>
<comment type="caution">
    <text evidence="3">The sequence shown here is derived from an EMBL/GenBank/DDBJ whole genome shotgun (WGS) entry which is preliminary data.</text>
</comment>
<dbReference type="PROSITE" id="PS51257">
    <property type="entry name" value="PROKAR_LIPOPROTEIN"/>
    <property type="match status" value="1"/>
</dbReference>
<feature type="signal peptide" evidence="2">
    <location>
        <begin position="1"/>
        <end position="30"/>
    </location>
</feature>
<gene>
    <name evidence="3" type="ORF">PV517_42510</name>
</gene>